<comment type="caution">
    <text evidence="4">The sequence shown here is derived from an EMBL/GenBank/DDBJ whole genome shotgun (WGS) entry which is preliminary data.</text>
</comment>
<dbReference type="Proteomes" id="UP000670463">
    <property type="component" value="Unassembled WGS sequence"/>
</dbReference>
<dbReference type="Pfam" id="PF07695">
    <property type="entry name" value="7TMR-DISM_7TM"/>
    <property type="match status" value="1"/>
</dbReference>
<dbReference type="EMBL" id="JAGGCK010000001">
    <property type="protein sequence ID" value="MBO8014268.1"/>
    <property type="molecule type" value="Genomic_DNA"/>
</dbReference>
<dbReference type="GeneID" id="61141290"/>
<dbReference type="InterPro" id="IPR050697">
    <property type="entry name" value="Adenylyl/Guanylyl_Cyclase_3/4"/>
</dbReference>
<dbReference type="PANTHER" id="PTHR43081:SF1">
    <property type="entry name" value="ADENYLATE CYCLASE, TERMINAL-DIFFERENTIATION SPECIFIC"/>
    <property type="match status" value="1"/>
</dbReference>
<feature type="transmembrane region" description="Helical" evidence="2">
    <location>
        <begin position="229"/>
        <end position="246"/>
    </location>
</feature>
<evidence type="ECO:0000259" key="3">
    <source>
        <dbReference type="PROSITE" id="PS50125"/>
    </source>
</evidence>
<dbReference type="InterPro" id="IPR011990">
    <property type="entry name" value="TPR-like_helical_dom_sf"/>
</dbReference>
<proteinExistence type="predicted"/>
<feature type="repeat" description="TPR" evidence="1">
    <location>
        <begin position="657"/>
        <end position="690"/>
    </location>
</feature>
<dbReference type="InterPro" id="IPR029787">
    <property type="entry name" value="Nucleotide_cyclase"/>
</dbReference>
<evidence type="ECO:0000256" key="1">
    <source>
        <dbReference type="PROSITE-ProRule" id="PRU00339"/>
    </source>
</evidence>
<dbReference type="FunFam" id="3.30.70.1230:FF:000085">
    <property type="entry name" value="Adenylate/guanylate cyclase domain-containing protein"/>
    <property type="match status" value="1"/>
</dbReference>
<dbReference type="Gene3D" id="3.30.70.1230">
    <property type="entry name" value="Nucleotide cyclase"/>
    <property type="match status" value="1"/>
</dbReference>
<gene>
    <name evidence="4" type="ORF">J6377_00550</name>
</gene>
<dbReference type="CDD" id="cd07302">
    <property type="entry name" value="CHD"/>
    <property type="match status" value="1"/>
</dbReference>
<dbReference type="RefSeq" id="WP_000849130.1">
    <property type="nucleotide sequence ID" value="NZ_CP043892.1"/>
</dbReference>
<dbReference type="PANTHER" id="PTHR43081">
    <property type="entry name" value="ADENYLATE CYCLASE, TERMINAL-DIFFERENTIATION SPECIFIC-RELATED"/>
    <property type="match status" value="1"/>
</dbReference>
<dbReference type="SUPFAM" id="SSF55073">
    <property type="entry name" value="Nucleotide cyclase"/>
    <property type="match status" value="1"/>
</dbReference>
<dbReference type="PROSITE" id="PS50125">
    <property type="entry name" value="GUANYLATE_CYCLASE_2"/>
    <property type="match status" value="1"/>
</dbReference>
<name>A0AAW4JWE3_LEPIR</name>
<evidence type="ECO:0000256" key="2">
    <source>
        <dbReference type="SAM" id="Phobius"/>
    </source>
</evidence>
<dbReference type="SMART" id="SM00028">
    <property type="entry name" value="TPR"/>
    <property type="match status" value="1"/>
</dbReference>
<evidence type="ECO:0000313" key="5">
    <source>
        <dbReference type="Proteomes" id="UP000670463"/>
    </source>
</evidence>
<keyword evidence="2" id="KW-0812">Transmembrane</keyword>
<dbReference type="SUPFAM" id="SSF48452">
    <property type="entry name" value="TPR-like"/>
    <property type="match status" value="1"/>
</dbReference>
<dbReference type="InterPro" id="IPR019734">
    <property type="entry name" value="TPR_rpt"/>
</dbReference>
<feature type="domain" description="Guanylate cyclase" evidence="3">
    <location>
        <begin position="458"/>
        <end position="594"/>
    </location>
</feature>
<dbReference type="SMART" id="SM00044">
    <property type="entry name" value="CYCc"/>
    <property type="match status" value="1"/>
</dbReference>
<organism evidence="4 5">
    <name type="scientific">Leptospira interrogans serovar Icterohaemorrhagiae</name>
    <dbReference type="NCBI Taxonomy" id="90062"/>
    <lineage>
        <taxon>Bacteria</taxon>
        <taxon>Pseudomonadati</taxon>
        <taxon>Spirochaetota</taxon>
        <taxon>Spirochaetia</taxon>
        <taxon>Leptospirales</taxon>
        <taxon>Leptospiraceae</taxon>
        <taxon>Leptospira</taxon>
    </lineage>
</organism>
<feature type="transmembrane region" description="Helical" evidence="2">
    <location>
        <begin position="350"/>
        <end position="373"/>
    </location>
</feature>
<reference evidence="4" key="1">
    <citation type="submission" date="2021-03" db="EMBL/GenBank/DDBJ databases">
        <title>Comparative genomic analysis of European sttrains of Leptospira interrogans serovars Copenhageni and Icterohaemorrhagiae.</title>
        <authorList>
            <person name="Arent Z."/>
            <person name="Gurgul A."/>
            <person name="Jasielczuk I."/>
            <person name="Pardyak L."/>
        </authorList>
    </citation>
    <scope>NUCLEOTIDE SEQUENCE</scope>
    <source>
        <strain evidence="4">X240</strain>
    </source>
</reference>
<evidence type="ECO:0000313" key="4">
    <source>
        <dbReference type="EMBL" id="MBO8014268.1"/>
    </source>
</evidence>
<dbReference type="Pfam" id="PF00211">
    <property type="entry name" value="Guanylate_cyc"/>
    <property type="match status" value="1"/>
</dbReference>
<accession>A0AAW4JWE3</accession>
<keyword evidence="2" id="KW-1133">Transmembrane helix</keyword>
<dbReference type="GO" id="GO:0004016">
    <property type="term" value="F:adenylate cyclase activity"/>
    <property type="evidence" value="ECO:0007669"/>
    <property type="project" value="UniProtKB-ARBA"/>
</dbReference>
<keyword evidence="1" id="KW-0802">TPR repeat</keyword>
<dbReference type="GO" id="GO:0006171">
    <property type="term" value="P:cAMP biosynthetic process"/>
    <property type="evidence" value="ECO:0007669"/>
    <property type="project" value="TreeGrafter"/>
</dbReference>
<feature type="transmembrane region" description="Helical" evidence="2">
    <location>
        <begin position="201"/>
        <end position="222"/>
    </location>
</feature>
<feature type="transmembrane region" description="Helical" evidence="2">
    <location>
        <begin position="293"/>
        <end position="310"/>
    </location>
</feature>
<dbReference type="GO" id="GO:0035556">
    <property type="term" value="P:intracellular signal transduction"/>
    <property type="evidence" value="ECO:0007669"/>
    <property type="project" value="InterPro"/>
</dbReference>
<dbReference type="AlphaFoldDB" id="A0AAW4JWE3"/>
<keyword evidence="2" id="KW-0472">Membrane</keyword>
<dbReference type="InterPro" id="IPR001054">
    <property type="entry name" value="A/G_cyclase"/>
</dbReference>
<feature type="transmembrane region" description="Helical" evidence="2">
    <location>
        <begin position="322"/>
        <end position="338"/>
    </location>
</feature>
<feature type="transmembrane region" description="Helical" evidence="2">
    <location>
        <begin position="266"/>
        <end position="286"/>
    </location>
</feature>
<dbReference type="PROSITE" id="PS50005">
    <property type="entry name" value="TPR"/>
    <property type="match status" value="1"/>
</dbReference>
<dbReference type="InterPro" id="IPR011623">
    <property type="entry name" value="7TMR_DISM_rcpt_extracell_dom1"/>
</dbReference>
<protein>
    <submittedName>
        <fullName evidence="4">Adenylate/guanylate cyclase domain-containing protein</fullName>
    </submittedName>
</protein>
<feature type="transmembrane region" description="Helical" evidence="2">
    <location>
        <begin position="379"/>
        <end position="400"/>
    </location>
</feature>
<sequence length="721" mass="82820">MKTILFFFCVTIPFWILAESQDSWKPIDLRKGNWIAVEGFQREYLNGIDSTFSKSKKISHFPVVLNEIFETSVETGLKEYTLQTRFHIQEDFQKTKVYKPIFLYLESIGENWEIFLNDHSLAQEIHLDISHKEMILRRTIRSFRLPVDSSLLRSGENLLTFRLIGDAPASFLSKNVDLGFYIDGDYSLTTEQKLSGEISTLINLCLNTIYVFFGFYHLLIYVKRREDLYNLYFGIFSVFMALYSLSRSNIAFEVIYDTTWITRIEYSSVSLLAPLFLLFMQDYFYGRAKFSKVLFAILILNVVIALTTLLEPFRYTMTSLRLWQISILPTLVYLLYFMSKAVYLRKKDAILLATSMFTVVFIAVYDVIDSIFFQSGIRFTQFAYFLFVVALTTILANRFISLYRQSEDLNIELSQQKLELARQKNAFFRFVPVQFLNVLGKNSAVEVNLGDSVLKEMSVLFTDIRSFTTISEQMTPEENFRFINDYLASMEPVVQRHEGFVDKFMGDGILALFSGDGEITRSHQTSADKAILAAIEMKKKVQTINAQAKDSHFRGLKIGIGINTGNLMLGTVGSRSRLDTTVIGDTVNVASRLESLTNLYRADILITKSTLSAMTIADNLAIREIDSVVVKGKTDPIIIYEIYEADEPLIRKLKDATLSLITRGIILYKVADFQEALINFEQALKIFPEDIVPILYRKRCQEYITSPPIGNWVGVQHLLEK</sequence>